<evidence type="ECO:0008006" key="3">
    <source>
        <dbReference type="Google" id="ProtNLM"/>
    </source>
</evidence>
<evidence type="ECO:0000313" key="1">
    <source>
        <dbReference type="EMBL" id="GGU41643.1"/>
    </source>
</evidence>
<evidence type="ECO:0000313" key="2">
    <source>
        <dbReference type="Proteomes" id="UP000654471"/>
    </source>
</evidence>
<protein>
    <recommendedName>
        <fullName evidence="3">TFIIB-type zinc ribbon-containing protein</fullName>
    </recommendedName>
</protein>
<gene>
    <name evidence="1" type="ORF">GCM10010211_00800</name>
</gene>
<organism evidence="1 2">
    <name type="scientific">Streptomyces albospinus</name>
    <dbReference type="NCBI Taxonomy" id="285515"/>
    <lineage>
        <taxon>Bacteria</taxon>
        <taxon>Bacillati</taxon>
        <taxon>Actinomycetota</taxon>
        <taxon>Actinomycetes</taxon>
        <taxon>Kitasatosporales</taxon>
        <taxon>Streptomycetaceae</taxon>
        <taxon>Streptomyces</taxon>
    </lineage>
</organism>
<reference evidence="2" key="1">
    <citation type="journal article" date="2019" name="Int. J. Syst. Evol. Microbiol.">
        <title>The Global Catalogue of Microorganisms (GCM) 10K type strain sequencing project: providing services to taxonomists for standard genome sequencing and annotation.</title>
        <authorList>
            <consortium name="The Broad Institute Genomics Platform"/>
            <consortium name="The Broad Institute Genome Sequencing Center for Infectious Disease"/>
            <person name="Wu L."/>
            <person name="Ma J."/>
        </authorList>
    </citation>
    <scope>NUCLEOTIDE SEQUENCE [LARGE SCALE GENOMIC DNA]</scope>
    <source>
        <strain evidence="2">JCM 3399</strain>
    </source>
</reference>
<proteinExistence type="predicted"/>
<dbReference type="EMBL" id="BMRP01000001">
    <property type="protein sequence ID" value="GGU41643.1"/>
    <property type="molecule type" value="Genomic_DNA"/>
</dbReference>
<accession>A0ABQ2UKI8</accession>
<name>A0ABQ2UKI8_9ACTN</name>
<comment type="caution">
    <text evidence="1">The sequence shown here is derived from an EMBL/GenBank/DDBJ whole genome shotgun (WGS) entry which is preliminary data.</text>
</comment>
<keyword evidence="2" id="KW-1185">Reference proteome</keyword>
<dbReference type="Proteomes" id="UP000654471">
    <property type="component" value="Unassembled WGS sequence"/>
</dbReference>
<sequence>MTCRDCGIGPYGAQPSGLFLCDQCGHLLDLDTAYFDPAEVVVVDTDGNLLHFLSPYACLKWMDDISDLPTGDWALAMQALAQFKRAAKELEAALRAGLPYSTPA</sequence>